<organism evidence="1 2">
    <name type="scientific">Collinsella ureilytica</name>
    <dbReference type="NCBI Taxonomy" id="2869515"/>
    <lineage>
        <taxon>Bacteria</taxon>
        <taxon>Bacillati</taxon>
        <taxon>Actinomycetota</taxon>
        <taxon>Coriobacteriia</taxon>
        <taxon>Coriobacteriales</taxon>
        <taxon>Coriobacteriaceae</taxon>
        <taxon>Collinsella</taxon>
    </lineage>
</organism>
<accession>A0ABS7MJ92</accession>
<keyword evidence="2" id="KW-1185">Reference proteome</keyword>
<evidence type="ECO:0008006" key="3">
    <source>
        <dbReference type="Google" id="ProtNLM"/>
    </source>
</evidence>
<name>A0ABS7MJ92_9ACTN</name>
<dbReference type="Proteomes" id="UP000700908">
    <property type="component" value="Unassembled WGS sequence"/>
</dbReference>
<protein>
    <recommendedName>
        <fullName evidence="3">Antitoxin</fullName>
    </recommendedName>
</protein>
<proteinExistence type="predicted"/>
<comment type="caution">
    <text evidence="1">The sequence shown here is derived from an EMBL/GenBank/DDBJ whole genome shotgun (WGS) entry which is preliminary data.</text>
</comment>
<reference evidence="1 2" key="1">
    <citation type="submission" date="2021-08" db="EMBL/GenBank/DDBJ databases">
        <title>Collinsella faecalis sp. nov. isolated from swine faeces.</title>
        <authorList>
            <person name="Oh B.S."/>
            <person name="Lee J.H."/>
        </authorList>
    </citation>
    <scope>NUCLEOTIDE SEQUENCE [LARGE SCALE GENOMIC DNA]</scope>
    <source>
        <strain evidence="1 2">AGMB00827</strain>
    </source>
</reference>
<gene>
    <name evidence="1" type="ORF">K6V98_03625</name>
</gene>
<sequence>MAQTEAQRRADARYRKKHTTTVVIRLYPTDSDIAQWMENQPNKQGYLKALIRQDMERQASVNPGSSDALSNA</sequence>
<evidence type="ECO:0000313" key="1">
    <source>
        <dbReference type="EMBL" id="MBY4797446.1"/>
    </source>
</evidence>
<evidence type="ECO:0000313" key="2">
    <source>
        <dbReference type="Proteomes" id="UP000700908"/>
    </source>
</evidence>
<dbReference type="EMBL" id="JAIMFO010000005">
    <property type="protein sequence ID" value="MBY4797446.1"/>
    <property type="molecule type" value="Genomic_DNA"/>
</dbReference>
<dbReference type="RefSeq" id="WP_222199163.1">
    <property type="nucleotide sequence ID" value="NZ_JAIMFO010000005.1"/>
</dbReference>